<dbReference type="eggNOG" id="KOG0024">
    <property type="taxonomic scope" value="Eukaryota"/>
</dbReference>
<dbReference type="InterPro" id="IPR013154">
    <property type="entry name" value="ADH-like_N"/>
</dbReference>
<dbReference type="SUPFAM" id="SSF50129">
    <property type="entry name" value="GroES-like"/>
    <property type="match status" value="1"/>
</dbReference>
<dbReference type="CDD" id="cd08286">
    <property type="entry name" value="FDH_like_ADH2"/>
    <property type="match status" value="1"/>
</dbReference>
<dbReference type="Proteomes" id="UP000054988">
    <property type="component" value="Unassembled WGS sequence"/>
</dbReference>
<feature type="domain" description="Alcohol dehydrogenase-like C-terminal" evidence="5">
    <location>
        <begin position="182"/>
        <end position="292"/>
    </location>
</feature>
<evidence type="ECO:0008006" key="9">
    <source>
        <dbReference type="Google" id="ProtNLM"/>
    </source>
</evidence>
<evidence type="ECO:0000256" key="3">
    <source>
        <dbReference type="ARBA" id="ARBA00022723"/>
    </source>
</evidence>
<comment type="similarity">
    <text evidence="2">Belongs to the zinc-containing alcohol dehydrogenase family.</text>
</comment>
<evidence type="ECO:0000259" key="6">
    <source>
        <dbReference type="Pfam" id="PF08240"/>
    </source>
</evidence>
<comment type="caution">
    <text evidence="7">The sequence shown here is derived from an EMBL/GenBank/DDBJ whole genome shotgun (WGS) entry which is preliminary data.</text>
</comment>
<organism evidence="7 8">
    <name type="scientific">Moniliophthora roreri</name>
    <name type="common">Frosty pod rot fungus</name>
    <name type="synonym">Monilia roreri</name>
    <dbReference type="NCBI Taxonomy" id="221103"/>
    <lineage>
        <taxon>Eukaryota</taxon>
        <taxon>Fungi</taxon>
        <taxon>Dikarya</taxon>
        <taxon>Basidiomycota</taxon>
        <taxon>Agaricomycotina</taxon>
        <taxon>Agaricomycetes</taxon>
        <taxon>Agaricomycetidae</taxon>
        <taxon>Agaricales</taxon>
        <taxon>Marasmiineae</taxon>
        <taxon>Marasmiaceae</taxon>
        <taxon>Moniliophthora</taxon>
    </lineage>
</organism>
<dbReference type="Pfam" id="PF08240">
    <property type="entry name" value="ADH_N"/>
    <property type="match status" value="1"/>
</dbReference>
<comment type="cofactor">
    <cofactor evidence="1">
        <name>Zn(2+)</name>
        <dbReference type="ChEBI" id="CHEBI:29105"/>
    </cofactor>
</comment>
<keyword evidence="4" id="KW-0862">Zinc</keyword>
<evidence type="ECO:0000313" key="8">
    <source>
        <dbReference type="Proteomes" id="UP000054988"/>
    </source>
</evidence>
<sequence length="349" mass="37045">MSSKTMKALIYAGVGNYLIQDRPIPKIQLPTDAVVKMVHTTICGTDLHTLKGDVATCATGRVLGHEGIAIVQEVGSGVKHFKPGDKVIVSCITACGSCYYCRKNMSGHCADGGWTLGHTIDGTQAEYTRIPYADGSLHHCVKAASEEDQILVSDVLPTGFECGVINGSVEPGSVVAVVGSGPVGLGAVITAQLYSPSTLIVIDLDGNRLKAATRLGATHTLISGPNTVSEVMKLTNGRGVDTVIEAVGLPKSLELCQDLVAVGGTIANLGVHGCKVDLYMEKLWSHNITLRTRQVDAVSSPMLIRLLDAGKLKTDGLITHRFTFREMEDAYKTFGKAAEHNALKMLISF</sequence>
<dbReference type="Gene3D" id="3.40.50.720">
    <property type="entry name" value="NAD(P)-binding Rossmann-like Domain"/>
    <property type="match status" value="1"/>
</dbReference>
<evidence type="ECO:0000256" key="2">
    <source>
        <dbReference type="ARBA" id="ARBA00008072"/>
    </source>
</evidence>
<evidence type="ECO:0000313" key="7">
    <source>
        <dbReference type="EMBL" id="KTB46272.1"/>
    </source>
</evidence>
<reference evidence="7 8" key="1">
    <citation type="submission" date="2015-12" db="EMBL/GenBank/DDBJ databases">
        <title>Draft genome sequence of Moniliophthora roreri, the causal agent of frosty pod rot of cacao.</title>
        <authorList>
            <person name="Aime M.C."/>
            <person name="Diaz-Valderrama J.R."/>
            <person name="Kijpornyongpan T."/>
            <person name="Phillips-Mora W."/>
        </authorList>
    </citation>
    <scope>NUCLEOTIDE SEQUENCE [LARGE SCALE GENOMIC DNA]</scope>
    <source>
        <strain evidence="7 8">MCA 2952</strain>
    </source>
</reference>
<dbReference type="PANTHER" id="PTHR42813">
    <property type="entry name" value="ZINC-TYPE ALCOHOL DEHYDROGENASE-LIKE"/>
    <property type="match status" value="1"/>
</dbReference>
<dbReference type="EMBL" id="LATX01000425">
    <property type="protein sequence ID" value="KTB46272.1"/>
    <property type="molecule type" value="Genomic_DNA"/>
</dbReference>
<dbReference type="Gene3D" id="3.90.180.10">
    <property type="entry name" value="Medium-chain alcohol dehydrogenases, catalytic domain"/>
    <property type="match status" value="1"/>
</dbReference>
<feature type="domain" description="Alcohol dehydrogenase-like N-terminal" evidence="6">
    <location>
        <begin position="30"/>
        <end position="133"/>
    </location>
</feature>
<accession>A0A0W0GCI8</accession>
<dbReference type="InterPro" id="IPR036291">
    <property type="entry name" value="NAD(P)-bd_dom_sf"/>
</dbReference>
<gene>
    <name evidence="7" type="ORF">WG66_1134</name>
</gene>
<evidence type="ECO:0000256" key="1">
    <source>
        <dbReference type="ARBA" id="ARBA00001947"/>
    </source>
</evidence>
<name>A0A0W0GCI8_MONRR</name>
<keyword evidence="3" id="KW-0479">Metal-binding</keyword>
<protein>
    <recommendedName>
        <fullName evidence="9">Alcohol dehydrogenase</fullName>
    </recommendedName>
</protein>
<dbReference type="PANTHER" id="PTHR42813:SF4">
    <property type="entry name" value="NADP-DEPENDENT ISOPROPANOL DEHYDROGENASE"/>
    <property type="match status" value="1"/>
</dbReference>
<evidence type="ECO:0000259" key="5">
    <source>
        <dbReference type="Pfam" id="PF00107"/>
    </source>
</evidence>
<dbReference type="Pfam" id="PF00107">
    <property type="entry name" value="ADH_zinc_N"/>
    <property type="match status" value="1"/>
</dbReference>
<evidence type="ECO:0000256" key="4">
    <source>
        <dbReference type="ARBA" id="ARBA00022833"/>
    </source>
</evidence>
<dbReference type="AlphaFoldDB" id="A0A0W0GCI8"/>
<dbReference type="InterPro" id="IPR013149">
    <property type="entry name" value="ADH-like_C"/>
</dbReference>
<proteinExistence type="inferred from homology"/>
<dbReference type="SUPFAM" id="SSF51735">
    <property type="entry name" value="NAD(P)-binding Rossmann-fold domains"/>
    <property type="match status" value="1"/>
</dbReference>
<dbReference type="GO" id="GO:0046872">
    <property type="term" value="F:metal ion binding"/>
    <property type="evidence" value="ECO:0007669"/>
    <property type="project" value="UniProtKB-KW"/>
</dbReference>
<dbReference type="InterPro" id="IPR011032">
    <property type="entry name" value="GroES-like_sf"/>
</dbReference>